<dbReference type="Proteomes" id="UP000253529">
    <property type="component" value="Unassembled WGS sequence"/>
</dbReference>
<reference evidence="1 2" key="1">
    <citation type="submission" date="2018-06" db="EMBL/GenBank/DDBJ databases">
        <title>Genomic Encyclopedia of Type Strains, Phase IV (KMG-IV): sequencing the most valuable type-strain genomes for metagenomic binning, comparative biology and taxonomic classification.</title>
        <authorList>
            <person name="Goeker M."/>
        </authorList>
    </citation>
    <scope>NUCLEOTIDE SEQUENCE [LARGE SCALE GENOMIC DNA]</scope>
    <source>
        <strain evidence="1 2">DSM 24875</strain>
    </source>
</reference>
<dbReference type="EMBL" id="QNRK01000008">
    <property type="protein sequence ID" value="RBP15540.1"/>
    <property type="molecule type" value="Genomic_DNA"/>
</dbReference>
<proteinExistence type="predicted"/>
<accession>A0A366FNC5</accession>
<comment type="caution">
    <text evidence="1">The sequence shown here is derived from an EMBL/GenBank/DDBJ whole genome shotgun (WGS) entry which is preliminary data.</text>
</comment>
<dbReference type="AlphaFoldDB" id="A0A366FNC5"/>
<name>A0A366FNC5_9HYPH</name>
<evidence type="ECO:0000313" key="1">
    <source>
        <dbReference type="EMBL" id="RBP15540.1"/>
    </source>
</evidence>
<organism evidence="1 2">
    <name type="scientific">Roseiarcus fermentans</name>
    <dbReference type="NCBI Taxonomy" id="1473586"/>
    <lineage>
        <taxon>Bacteria</taxon>
        <taxon>Pseudomonadati</taxon>
        <taxon>Pseudomonadota</taxon>
        <taxon>Alphaproteobacteria</taxon>
        <taxon>Hyphomicrobiales</taxon>
        <taxon>Roseiarcaceae</taxon>
        <taxon>Roseiarcus</taxon>
    </lineage>
</organism>
<sequence>MVKAALVENRVAKGQTPSSALTAGVGANETGTARIETVMIPAQSHVPMILEEAQMATKTDFTADEWKLLLQSPLVVAVAISSADPSGLIGLIKESMASARALLAAVSDPDADALVKAVATDYETSEGRVAAQDGFRAAIAGAKLPAELVAKATEALKATAAVLDAKGGADAVPFKTWLAGVAKAVAEAAPEGGFLGFGGTQVSDAERATVAEVAAALGVPAPAV</sequence>
<evidence type="ECO:0000313" key="2">
    <source>
        <dbReference type="Proteomes" id="UP000253529"/>
    </source>
</evidence>
<protein>
    <submittedName>
        <fullName evidence="1">Uncharacterized protein</fullName>
    </submittedName>
</protein>
<gene>
    <name evidence="1" type="ORF">DFR50_10897</name>
</gene>
<keyword evidence="2" id="KW-1185">Reference proteome</keyword>